<dbReference type="InterPro" id="IPR004203">
    <property type="entry name" value="Cyt_c_oxidase_su4_fam"/>
</dbReference>
<dbReference type="Proteomes" id="UP000625711">
    <property type="component" value="Unassembled WGS sequence"/>
</dbReference>
<reference evidence="4" key="1">
    <citation type="submission" date="2020-08" db="EMBL/GenBank/DDBJ databases">
        <title>Genome sequencing and assembly of the red palm weevil Rhynchophorus ferrugineus.</title>
        <authorList>
            <person name="Dias G.B."/>
            <person name="Bergman C.M."/>
            <person name="Manee M."/>
        </authorList>
    </citation>
    <scope>NUCLEOTIDE SEQUENCE</scope>
    <source>
        <strain evidence="4">AA-2017</strain>
        <tissue evidence="4">Whole larva</tissue>
    </source>
</reference>
<dbReference type="AlphaFoldDB" id="A0A834LZN3"/>
<proteinExistence type="inferred from homology"/>
<evidence type="ECO:0000313" key="4">
    <source>
        <dbReference type="EMBL" id="KAF7266471.1"/>
    </source>
</evidence>
<comment type="caution">
    <text evidence="4">The sequence shown here is derived from an EMBL/GenBank/DDBJ whole genome shotgun (WGS) entry which is preliminary data.</text>
</comment>
<dbReference type="SUPFAM" id="SSF81406">
    <property type="entry name" value="Mitochondrial cytochrome c oxidase subunit IV"/>
    <property type="match status" value="1"/>
</dbReference>
<dbReference type="Pfam" id="PF02936">
    <property type="entry name" value="COX4"/>
    <property type="match status" value="1"/>
</dbReference>
<gene>
    <name evidence="4" type="ORF">GWI33_020207</name>
</gene>
<protein>
    <submittedName>
        <fullName evidence="4">Uncharacterized protein</fullName>
    </submittedName>
</protein>
<evidence type="ECO:0000256" key="1">
    <source>
        <dbReference type="ARBA" id="ARBA00004434"/>
    </source>
</evidence>
<dbReference type="GO" id="GO:0005743">
    <property type="term" value="C:mitochondrial inner membrane"/>
    <property type="evidence" value="ECO:0007669"/>
    <property type="project" value="UniProtKB-SubCell"/>
</dbReference>
<sequence>MLAIFKSRFGLAILVKQKNPKFTWYLNLEKNPIWALASKWDYDNDWLGTLIYNDILPHTFNQEHREHWFREYLDLEANPIRGLKSKWDFDNDCWNKCLLSLCNVINKRV</sequence>
<organism evidence="4 5">
    <name type="scientific">Rhynchophorus ferrugineus</name>
    <name type="common">Red palm weevil</name>
    <name type="synonym">Curculio ferrugineus</name>
    <dbReference type="NCBI Taxonomy" id="354439"/>
    <lineage>
        <taxon>Eukaryota</taxon>
        <taxon>Metazoa</taxon>
        <taxon>Ecdysozoa</taxon>
        <taxon>Arthropoda</taxon>
        <taxon>Hexapoda</taxon>
        <taxon>Insecta</taxon>
        <taxon>Pterygota</taxon>
        <taxon>Neoptera</taxon>
        <taxon>Endopterygota</taxon>
        <taxon>Coleoptera</taxon>
        <taxon>Polyphaga</taxon>
        <taxon>Cucujiformia</taxon>
        <taxon>Curculionidae</taxon>
        <taxon>Dryophthorinae</taxon>
        <taxon>Rhynchophorus</taxon>
    </lineage>
</organism>
<dbReference type="OrthoDB" id="186013at2759"/>
<evidence type="ECO:0000313" key="5">
    <source>
        <dbReference type="Proteomes" id="UP000625711"/>
    </source>
</evidence>
<comment type="similarity">
    <text evidence="2">Belongs to the cytochrome c oxidase IV family.</text>
</comment>
<dbReference type="InterPro" id="IPR036639">
    <property type="entry name" value="Cyt_c_oxidase_su4_sf"/>
</dbReference>
<dbReference type="Gene3D" id="1.10.442.10">
    <property type="entry name" value="Cytochrome c oxidase subunit IV"/>
    <property type="match status" value="1"/>
</dbReference>
<evidence type="ECO:0000256" key="2">
    <source>
        <dbReference type="ARBA" id="ARBA00008135"/>
    </source>
</evidence>
<dbReference type="GO" id="GO:0045277">
    <property type="term" value="C:respiratory chain complex IV"/>
    <property type="evidence" value="ECO:0007669"/>
    <property type="project" value="InterPro"/>
</dbReference>
<dbReference type="EMBL" id="JAACXV010014539">
    <property type="protein sequence ID" value="KAF7266471.1"/>
    <property type="molecule type" value="Genomic_DNA"/>
</dbReference>
<comment type="subcellular location">
    <subcellularLocation>
        <location evidence="1">Mitochondrion inner membrane</location>
        <topology evidence="1">Single-pass membrane protein</topology>
    </subcellularLocation>
</comment>
<name>A0A834LZN3_RHYFE</name>
<dbReference type="GO" id="GO:0006123">
    <property type="term" value="P:mitochondrial electron transport, cytochrome c to oxygen"/>
    <property type="evidence" value="ECO:0007669"/>
    <property type="project" value="InterPro"/>
</dbReference>
<keyword evidence="3" id="KW-0496">Mitochondrion</keyword>
<accession>A0A834LZN3</accession>
<evidence type="ECO:0000256" key="3">
    <source>
        <dbReference type="ARBA" id="ARBA00023128"/>
    </source>
</evidence>
<keyword evidence="5" id="KW-1185">Reference proteome</keyword>